<keyword evidence="3" id="KW-1185">Reference proteome</keyword>
<comment type="caution">
    <text evidence="2">The sequence shown here is derived from an EMBL/GenBank/DDBJ whole genome shotgun (WGS) entry which is preliminary data.</text>
</comment>
<dbReference type="Proteomes" id="UP000314294">
    <property type="component" value="Unassembled WGS sequence"/>
</dbReference>
<sequence length="80" mass="9088">MVSETGHLDLRDRTPWSQRQDTMVSETGHHGLRDRTPRSQRQDTVVSETGHHGVSAETVHLKTKRAGKRQLQVLQVEIPP</sequence>
<feature type="compositionally biased region" description="Polar residues" evidence="1">
    <location>
        <begin position="15"/>
        <end position="25"/>
    </location>
</feature>
<dbReference type="AlphaFoldDB" id="A0A4Z2H154"/>
<protein>
    <submittedName>
        <fullName evidence="2">Uncharacterized protein</fullName>
    </submittedName>
</protein>
<feature type="compositionally biased region" description="Basic and acidic residues" evidence="1">
    <location>
        <begin position="27"/>
        <end position="41"/>
    </location>
</feature>
<evidence type="ECO:0000313" key="3">
    <source>
        <dbReference type="Proteomes" id="UP000314294"/>
    </source>
</evidence>
<gene>
    <name evidence="2" type="ORF">EYF80_031125</name>
</gene>
<accession>A0A4Z2H154</accession>
<feature type="region of interest" description="Disordered" evidence="1">
    <location>
        <begin position="1"/>
        <end position="53"/>
    </location>
</feature>
<proteinExistence type="predicted"/>
<feature type="compositionally biased region" description="Basic and acidic residues" evidence="1">
    <location>
        <begin position="1"/>
        <end position="14"/>
    </location>
</feature>
<dbReference type="EMBL" id="SRLO01000374">
    <property type="protein sequence ID" value="TNN58622.1"/>
    <property type="molecule type" value="Genomic_DNA"/>
</dbReference>
<name>A0A4Z2H154_9TELE</name>
<evidence type="ECO:0000256" key="1">
    <source>
        <dbReference type="SAM" id="MobiDB-lite"/>
    </source>
</evidence>
<organism evidence="2 3">
    <name type="scientific">Liparis tanakae</name>
    <name type="common">Tanaka's snailfish</name>
    <dbReference type="NCBI Taxonomy" id="230148"/>
    <lineage>
        <taxon>Eukaryota</taxon>
        <taxon>Metazoa</taxon>
        <taxon>Chordata</taxon>
        <taxon>Craniata</taxon>
        <taxon>Vertebrata</taxon>
        <taxon>Euteleostomi</taxon>
        <taxon>Actinopterygii</taxon>
        <taxon>Neopterygii</taxon>
        <taxon>Teleostei</taxon>
        <taxon>Neoteleostei</taxon>
        <taxon>Acanthomorphata</taxon>
        <taxon>Eupercaria</taxon>
        <taxon>Perciformes</taxon>
        <taxon>Cottioidei</taxon>
        <taxon>Cottales</taxon>
        <taxon>Liparidae</taxon>
        <taxon>Liparis</taxon>
    </lineage>
</organism>
<evidence type="ECO:0000313" key="2">
    <source>
        <dbReference type="EMBL" id="TNN58622.1"/>
    </source>
</evidence>
<reference evidence="2 3" key="1">
    <citation type="submission" date="2019-03" db="EMBL/GenBank/DDBJ databases">
        <title>First draft genome of Liparis tanakae, snailfish: a comprehensive survey of snailfish specific genes.</title>
        <authorList>
            <person name="Kim W."/>
            <person name="Song I."/>
            <person name="Jeong J.-H."/>
            <person name="Kim D."/>
            <person name="Kim S."/>
            <person name="Ryu S."/>
            <person name="Song J.Y."/>
            <person name="Lee S.K."/>
        </authorList>
    </citation>
    <scope>NUCLEOTIDE SEQUENCE [LARGE SCALE GENOMIC DNA]</scope>
    <source>
        <tissue evidence="2">Muscle</tissue>
    </source>
</reference>